<dbReference type="PANTHER" id="PTHR13989:SF16">
    <property type="entry name" value="REPLICATION PROTEIN A2"/>
    <property type="match status" value="1"/>
</dbReference>
<dbReference type="PANTHER" id="PTHR13989">
    <property type="entry name" value="REPLICATION PROTEIN A-RELATED"/>
    <property type="match status" value="1"/>
</dbReference>
<dbReference type="InterPro" id="IPR040260">
    <property type="entry name" value="RFA2-like"/>
</dbReference>
<comment type="subcellular location">
    <subcellularLocation>
        <location evidence="1">Nucleus</location>
    </subcellularLocation>
</comment>
<keyword evidence="3" id="KW-0539">Nucleus</keyword>
<evidence type="ECO:0000256" key="3">
    <source>
        <dbReference type="ARBA" id="ARBA00023242"/>
    </source>
</evidence>
<sequence>MIIMACTTCTRDKQKKKKMLFQSRPSVCEQLTIVGIVTAIDEQSSKILYQIDDLTGPPLEVHLWMGESEGADRRSSISENSYVRAVGSLRSQEDKKLMIAFRIMPLHDLNDLTIHLLEAVRAHMVLSREELDNKENSMMAMEGKPDVSAMDTTAPYDNMTSIMRGMTKSQKVVSWFTGNIKTPECLKQMSEEPGDDVCVQVFQTILSSKSERGISLSELTSKIKGVSQNIIR</sequence>
<keyword evidence="5" id="KW-1185">Reference proteome</keyword>
<dbReference type="SUPFAM" id="SSF50249">
    <property type="entry name" value="Nucleic acid-binding proteins"/>
    <property type="match status" value="1"/>
</dbReference>
<protein>
    <submittedName>
        <fullName evidence="4">RPA2</fullName>
    </submittedName>
</protein>
<dbReference type="Gene3D" id="2.40.50.140">
    <property type="entry name" value="Nucleic acid-binding proteins"/>
    <property type="match status" value="1"/>
</dbReference>
<accession>A0ABY6L7C9</accession>
<evidence type="ECO:0000313" key="5">
    <source>
        <dbReference type="Proteomes" id="UP001235939"/>
    </source>
</evidence>
<evidence type="ECO:0000256" key="2">
    <source>
        <dbReference type="ARBA" id="ARBA00023125"/>
    </source>
</evidence>
<name>A0ABY6L7C9_9ARAC</name>
<gene>
    <name evidence="4" type="ORF">LAZ67_14002966</name>
</gene>
<dbReference type="EMBL" id="CP092876">
    <property type="protein sequence ID" value="UYV77039.1"/>
    <property type="molecule type" value="Genomic_DNA"/>
</dbReference>
<dbReference type="Proteomes" id="UP001235939">
    <property type="component" value="Chromosome 14"/>
</dbReference>
<organism evidence="4 5">
    <name type="scientific">Cordylochernes scorpioides</name>
    <dbReference type="NCBI Taxonomy" id="51811"/>
    <lineage>
        <taxon>Eukaryota</taxon>
        <taxon>Metazoa</taxon>
        <taxon>Ecdysozoa</taxon>
        <taxon>Arthropoda</taxon>
        <taxon>Chelicerata</taxon>
        <taxon>Arachnida</taxon>
        <taxon>Pseudoscorpiones</taxon>
        <taxon>Cheliferoidea</taxon>
        <taxon>Chernetidae</taxon>
        <taxon>Cordylochernes</taxon>
    </lineage>
</organism>
<proteinExistence type="predicted"/>
<reference evidence="4 5" key="1">
    <citation type="submission" date="2022-01" db="EMBL/GenBank/DDBJ databases">
        <title>A chromosomal length assembly of Cordylochernes scorpioides.</title>
        <authorList>
            <person name="Zeh D."/>
            <person name="Zeh J."/>
        </authorList>
    </citation>
    <scope>NUCLEOTIDE SEQUENCE [LARGE SCALE GENOMIC DNA]</scope>
    <source>
        <strain evidence="4">IN4F17</strain>
        <tissue evidence="4">Whole Body</tissue>
    </source>
</reference>
<dbReference type="CDD" id="cd04478">
    <property type="entry name" value="RPA2_DBD_D"/>
    <property type="match status" value="1"/>
</dbReference>
<keyword evidence="2" id="KW-0238">DNA-binding</keyword>
<evidence type="ECO:0000313" key="4">
    <source>
        <dbReference type="EMBL" id="UYV77039.1"/>
    </source>
</evidence>
<evidence type="ECO:0000256" key="1">
    <source>
        <dbReference type="ARBA" id="ARBA00004123"/>
    </source>
</evidence>
<dbReference type="InterPro" id="IPR012340">
    <property type="entry name" value="NA-bd_OB-fold"/>
</dbReference>